<dbReference type="SUPFAM" id="SSF57196">
    <property type="entry name" value="EGF/Laminin"/>
    <property type="match status" value="1"/>
</dbReference>
<gene>
    <name evidence="6" type="ORF">CVLEPA_LOCUS22669</name>
</gene>
<dbReference type="InterPro" id="IPR042235">
    <property type="entry name" value="ZP-C_dom"/>
</dbReference>
<keyword evidence="1 4" id="KW-0732">Signal</keyword>
<dbReference type="PROSITE" id="PS51034">
    <property type="entry name" value="ZP_2"/>
    <property type="match status" value="1"/>
</dbReference>
<feature type="chain" id="PRO_5045666066" description="ZP domain-containing protein" evidence="4">
    <location>
        <begin position="22"/>
        <end position="466"/>
    </location>
</feature>
<dbReference type="PANTHER" id="PTHR14002">
    <property type="entry name" value="ENDOGLIN/TGF-BETA RECEPTOR TYPE III"/>
    <property type="match status" value="1"/>
</dbReference>
<evidence type="ECO:0000256" key="4">
    <source>
        <dbReference type="SAM" id="SignalP"/>
    </source>
</evidence>
<keyword evidence="2" id="KW-1015">Disulfide bond</keyword>
<feature type="domain" description="ZP" evidence="5">
    <location>
        <begin position="61"/>
        <end position="326"/>
    </location>
</feature>
<dbReference type="InterPro" id="IPR001507">
    <property type="entry name" value="ZP_dom"/>
</dbReference>
<proteinExistence type="predicted"/>
<evidence type="ECO:0000256" key="1">
    <source>
        <dbReference type="ARBA" id="ARBA00022729"/>
    </source>
</evidence>
<comment type="caution">
    <text evidence="6">The sequence shown here is derived from an EMBL/GenBank/DDBJ whole genome shotgun (WGS) entry which is preliminary data.</text>
</comment>
<feature type="transmembrane region" description="Helical" evidence="3">
    <location>
        <begin position="417"/>
        <end position="437"/>
    </location>
</feature>
<dbReference type="InterPro" id="IPR055355">
    <property type="entry name" value="ZP-C"/>
</dbReference>
<feature type="signal peptide" evidence="4">
    <location>
        <begin position="1"/>
        <end position="21"/>
    </location>
</feature>
<keyword evidence="7" id="KW-1185">Reference proteome</keyword>
<keyword evidence="3" id="KW-0472">Membrane</keyword>
<name>A0ABP0GE18_CLALP</name>
<evidence type="ECO:0000313" key="6">
    <source>
        <dbReference type="EMBL" id="CAK8690020.1"/>
    </source>
</evidence>
<dbReference type="SMART" id="SM00241">
    <property type="entry name" value="ZP"/>
    <property type="match status" value="1"/>
</dbReference>
<sequence>MSKFVLVCFFVIANFSNTSLAITRACTATTLPSSLSASTILSFVDLRISCGSRFIEARLLDCSLQALGHNATSTLVLANASITTITYDMVDPQCIPRLQTRTSENGYDVVFYINISDCSPVIARNSTHLEYQYAIRTYLNPFVSIGIDRGYDVEFRFSCIYVLNFDIAMPLGITFTNSTSLTVKKLPTSSLAVAMALYKDSTYASLAVEDLSVTVPSHVYVGLTFTNGKANFLVLQGRKCWATPTSHRNNAKRVLLLTGGCPTSENIILYENYYSTQVRFAFPSFTWVDSTANSQFIYLHCKVSVCDSVLNDTCAQKECNGTSETYIRRKRSAQAAKTHSVTIGPIKIDSFSTQCGKNNGGCEQICSLDAFGKPLCSCHEGYLLLQKQHSCKEMKTGRVVQHENTDEMKAMMSKVKVAVLTVSVILLAGYVLIRFSLLGKLHFIQNYAKSQRKYSKLFEPKDIKQI</sequence>
<organism evidence="6 7">
    <name type="scientific">Clavelina lepadiformis</name>
    <name type="common">Light-bulb sea squirt</name>
    <name type="synonym">Ascidia lepadiformis</name>
    <dbReference type="NCBI Taxonomy" id="159417"/>
    <lineage>
        <taxon>Eukaryota</taxon>
        <taxon>Metazoa</taxon>
        <taxon>Chordata</taxon>
        <taxon>Tunicata</taxon>
        <taxon>Ascidiacea</taxon>
        <taxon>Aplousobranchia</taxon>
        <taxon>Clavelinidae</taxon>
        <taxon>Clavelina</taxon>
    </lineage>
</organism>
<protein>
    <recommendedName>
        <fullName evidence="5">ZP domain-containing protein</fullName>
    </recommendedName>
</protein>
<reference evidence="6 7" key="1">
    <citation type="submission" date="2024-02" db="EMBL/GenBank/DDBJ databases">
        <authorList>
            <person name="Daric V."/>
            <person name="Darras S."/>
        </authorList>
    </citation>
    <scope>NUCLEOTIDE SEQUENCE [LARGE SCALE GENOMIC DNA]</scope>
</reference>
<dbReference type="Pfam" id="PF00100">
    <property type="entry name" value="Zona_pellucida"/>
    <property type="match status" value="1"/>
</dbReference>
<evidence type="ECO:0000256" key="2">
    <source>
        <dbReference type="ARBA" id="ARBA00023157"/>
    </source>
</evidence>
<accession>A0ABP0GE18</accession>
<dbReference type="Gene3D" id="2.60.40.4100">
    <property type="entry name" value="Zona pellucida, ZP-C domain"/>
    <property type="match status" value="1"/>
</dbReference>
<evidence type="ECO:0000256" key="3">
    <source>
        <dbReference type="SAM" id="Phobius"/>
    </source>
</evidence>
<dbReference type="PANTHER" id="PTHR14002:SF54">
    <property type="entry name" value="ZONA PELLUCIDA SPERM-BINDING PROTEIN 2"/>
    <property type="match status" value="1"/>
</dbReference>
<keyword evidence="3" id="KW-1133">Transmembrane helix</keyword>
<evidence type="ECO:0000313" key="7">
    <source>
        <dbReference type="Proteomes" id="UP001642483"/>
    </source>
</evidence>
<keyword evidence="3" id="KW-0812">Transmembrane</keyword>
<dbReference type="Proteomes" id="UP001642483">
    <property type="component" value="Unassembled WGS sequence"/>
</dbReference>
<dbReference type="Gene3D" id="2.10.25.10">
    <property type="entry name" value="Laminin"/>
    <property type="match status" value="1"/>
</dbReference>
<dbReference type="EMBL" id="CAWYQH010000112">
    <property type="protein sequence ID" value="CAK8690020.1"/>
    <property type="molecule type" value="Genomic_DNA"/>
</dbReference>
<evidence type="ECO:0000259" key="5">
    <source>
        <dbReference type="PROSITE" id="PS51034"/>
    </source>
</evidence>